<comment type="subcellular location">
    <subcellularLocation>
        <location evidence="3">Endoplasmic reticulum lumen</location>
    </subcellularLocation>
</comment>
<evidence type="ECO:0000256" key="8">
    <source>
        <dbReference type="ARBA" id="ARBA00022964"/>
    </source>
</evidence>
<reference evidence="14" key="1">
    <citation type="journal article" date="2023" name="PLoS Negl. Trop. Dis.">
        <title>A genome sequence for Biomphalaria pfeifferi, the major vector snail for the human-infecting parasite Schistosoma mansoni.</title>
        <authorList>
            <person name="Bu L."/>
            <person name="Lu L."/>
            <person name="Laidemitt M.R."/>
            <person name="Zhang S.M."/>
            <person name="Mutuku M."/>
            <person name="Mkoji G."/>
            <person name="Steinauer M."/>
            <person name="Loker E.S."/>
        </authorList>
    </citation>
    <scope>NUCLEOTIDE SEQUENCE</scope>
    <source>
        <strain evidence="14">KasaAsao</strain>
    </source>
</reference>
<evidence type="ECO:0000256" key="1">
    <source>
        <dbReference type="ARBA" id="ARBA00001961"/>
    </source>
</evidence>
<evidence type="ECO:0000256" key="9">
    <source>
        <dbReference type="ARBA" id="ARBA00023002"/>
    </source>
</evidence>
<evidence type="ECO:0000256" key="10">
    <source>
        <dbReference type="ARBA" id="ARBA00023004"/>
    </source>
</evidence>
<dbReference type="InterPro" id="IPR045054">
    <property type="entry name" value="P4HA-like"/>
</dbReference>
<evidence type="ECO:0000256" key="5">
    <source>
        <dbReference type="ARBA" id="ARBA00012269"/>
    </source>
</evidence>
<evidence type="ECO:0000256" key="4">
    <source>
        <dbReference type="ARBA" id="ARBA00006511"/>
    </source>
</evidence>
<dbReference type="EC" id="1.14.11.2" evidence="5"/>
<dbReference type="PROSITE" id="PS51471">
    <property type="entry name" value="FE2OG_OXY"/>
    <property type="match status" value="1"/>
</dbReference>
<dbReference type="GO" id="GO:0005788">
    <property type="term" value="C:endoplasmic reticulum lumen"/>
    <property type="evidence" value="ECO:0007669"/>
    <property type="project" value="UniProtKB-SubCell"/>
</dbReference>
<reference evidence="14" key="2">
    <citation type="submission" date="2023-04" db="EMBL/GenBank/DDBJ databases">
        <authorList>
            <person name="Bu L."/>
            <person name="Lu L."/>
            <person name="Laidemitt M.R."/>
            <person name="Zhang S.M."/>
            <person name="Mutuku M."/>
            <person name="Mkoji G."/>
            <person name="Steinauer M."/>
            <person name="Loker E.S."/>
        </authorList>
    </citation>
    <scope>NUCLEOTIDE SEQUENCE</scope>
    <source>
        <strain evidence="14">KasaAsao</strain>
        <tissue evidence="14">Whole Snail</tissue>
    </source>
</reference>
<evidence type="ECO:0000259" key="13">
    <source>
        <dbReference type="PROSITE" id="PS51471"/>
    </source>
</evidence>
<keyword evidence="9" id="KW-0560">Oxidoreductase</keyword>
<dbReference type="Pfam" id="PF13640">
    <property type="entry name" value="2OG-FeII_Oxy_3"/>
    <property type="match status" value="1"/>
</dbReference>
<dbReference type="GO" id="GO:0005506">
    <property type="term" value="F:iron ion binding"/>
    <property type="evidence" value="ECO:0007669"/>
    <property type="project" value="InterPro"/>
</dbReference>
<dbReference type="Proteomes" id="UP001233172">
    <property type="component" value="Unassembled WGS sequence"/>
</dbReference>
<evidence type="ECO:0000256" key="3">
    <source>
        <dbReference type="ARBA" id="ARBA00004319"/>
    </source>
</evidence>
<keyword evidence="11" id="KW-0802">TPR repeat</keyword>
<gene>
    <name evidence="14" type="ORF">Bpfe_007182</name>
</gene>
<dbReference type="PANTHER" id="PTHR10869:SF244">
    <property type="entry name" value="PROLYL 4-HYDROXYLASE SUBUNIT ALPHA-2"/>
    <property type="match status" value="1"/>
</dbReference>
<dbReference type="EMBL" id="JASAOG010000021">
    <property type="protein sequence ID" value="KAK0063541.1"/>
    <property type="molecule type" value="Genomic_DNA"/>
</dbReference>
<keyword evidence="8" id="KW-0223">Dioxygenase</keyword>
<comment type="cofactor">
    <cofactor evidence="1">
        <name>L-ascorbate</name>
        <dbReference type="ChEBI" id="CHEBI:38290"/>
    </cofactor>
</comment>
<dbReference type="Pfam" id="PF08336">
    <property type="entry name" value="P4Ha_N"/>
    <property type="match status" value="1"/>
</dbReference>
<sequence>MDKGLRLMASLALTVTFVRLITSDVVTSSMKIRRMVTEEKNLLLKLKSFIDNQIESIKNMSQFYADRRLQLLLENATTNMTDLEHPNTIYHVIKKFVYQYGKALNENYDFFLKTIQKSTDVYLSEQAEINEASIALLRLQIVYNLSVADMVDGDYLGYKGPALTSVDAVELGVFALSARIVPARHSLSPSTSQSVSQHVTVCLPARHSLSPCTSQSVSQHVTVCLHARHSLSPSTSQSVSQHVTVCLPARHSLSPSTSQSVSQHVTVCLPARHSLSPSTSQSVSQHVTVCLPARHSLSPSTSQSVSQHVTVCLPARHSLSPSTSQSVSQHVTVCLPARHSLSPSTSQSVSQHVTVCLPARHSLSPSTSQSVSQHVTVCLPARHSLSPSTSQSVSQHVTVCLPARHSLSPSTSQSVSQHVTVCLHARHSLSPSTSQSVSMHVTVCLHARHSLSPSTSQSVSQHVTVCLPARHSLSPCTSQSVSMHVTVCLHARHSLSPCTSQSVSMHVTVCLHARHSLSPCTSQSVSMHVTVSKDYLTSLDWLNASITKHSDMTYTQTLLIELPTIAVLKAVMGLVYLRIGKIDEAKHLYNESKMLDPKSFSLAELEQQLLNPPDVEPVIERKLTVSNYSRLCRLRHQQFHQPPNDVRLVCRYRETLLPYYRFQEELLSISPFVSLIYKFTTDTESEFFKSAVRNKLKKVEEPDSADDSFITEARTGQVAYVEENSSETARRLVHKIAHVTYLETSFQNGKKAVDSLQVVNYGLAGHFKVHNDSALETLHRMLTFLIYLSDVKMGGATVFPQLGLSVTPVKNMALMWYNFNTSHQYETMTSHAACPVLRGHKWILMKLIKNQPNIFRRRCGLQPNVSQLEIEEDMKRRYRI</sequence>
<dbReference type="InterPro" id="IPR044862">
    <property type="entry name" value="Pro_4_hyd_alph_FE2OG_OXY"/>
</dbReference>
<evidence type="ECO:0000313" key="15">
    <source>
        <dbReference type="Proteomes" id="UP001233172"/>
    </source>
</evidence>
<dbReference type="InterPro" id="IPR013547">
    <property type="entry name" value="P4H_N"/>
</dbReference>
<proteinExistence type="inferred from homology"/>
<comment type="function">
    <text evidence="2">Catalyzes the post-translational formation of 4-hydroxyproline in -Xaa-Pro-Gly- sequences in collagens and other proteins.</text>
</comment>
<keyword evidence="10" id="KW-0408">Iron</keyword>
<dbReference type="InterPro" id="IPR019734">
    <property type="entry name" value="TPR_rpt"/>
</dbReference>
<dbReference type="Gene3D" id="2.60.120.620">
    <property type="entry name" value="q2cbj1_9rhob like domain"/>
    <property type="match status" value="1"/>
</dbReference>
<keyword evidence="12" id="KW-0732">Signal</keyword>
<dbReference type="InterPro" id="IPR006620">
    <property type="entry name" value="Pro_4_hyd_alph"/>
</dbReference>
<dbReference type="SMART" id="SM00702">
    <property type="entry name" value="P4Hc"/>
    <property type="match status" value="1"/>
</dbReference>
<feature type="repeat" description="TPR" evidence="11">
    <location>
        <begin position="566"/>
        <end position="599"/>
    </location>
</feature>
<evidence type="ECO:0000313" key="14">
    <source>
        <dbReference type="EMBL" id="KAK0063541.1"/>
    </source>
</evidence>
<dbReference type="GO" id="GO:0031418">
    <property type="term" value="F:L-ascorbic acid binding"/>
    <property type="evidence" value="ECO:0007669"/>
    <property type="project" value="UniProtKB-KW"/>
</dbReference>
<evidence type="ECO:0000256" key="2">
    <source>
        <dbReference type="ARBA" id="ARBA00002035"/>
    </source>
</evidence>
<organism evidence="14 15">
    <name type="scientific">Biomphalaria pfeifferi</name>
    <name type="common">Bloodfluke planorb</name>
    <name type="synonym">Freshwater snail</name>
    <dbReference type="NCBI Taxonomy" id="112525"/>
    <lineage>
        <taxon>Eukaryota</taxon>
        <taxon>Metazoa</taxon>
        <taxon>Spiralia</taxon>
        <taxon>Lophotrochozoa</taxon>
        <taxon>Mollusca</taxon>
        <taxon>Gastropoda</taxon>
        <taxon>Heterobranchia</taxon>
        <taxon>Euthyneura</taxon>
        <taxon>Panpulmonata</taxon>
        <taxon>Hygrophila</taxon>
        <taxon>Lymnaeoidea</taxon>
        <taxon>Planorbidae</taxon>
        <taxon>Biomphalaria</taxon>
    </lineage>
</organism>
<evidence type="ECO:0000256" key="6">
    <source>
        <dbReference type="ARBA" id="ARBA00022723"/>
    </source>
</evidence>
<evidence type="ECO:0000256" key="7">
    <source>
        <dbReference type="ARBA" id="ARBA00022896"/>
    </source>
</evidence>
<feature type="domain" description="Fe2OG dioxygenase" evidence="13">
    <location>
        <begin position="752"/>
        <end position="859"/>
    </location>
</feature>
<evidence type="ECO:0000256" key="11">
    <source>
        <dbReference type="PROSITE-ProRule" id="PRU00339"/>
    </source>
</evidence>
<feature type="chain" id="PRO_5042203315" description="procollagen-proline 4-dioxygenase" evidence="12">
    <location>
        <begin position="24"/>
        <end position="880"/>
    </location>
</feature>
<dbReference type="PANTHER" id="PTHR10869">
    <property type="entry name" value="PROLYL 4-HYDROXYLASE ALPHA SUBUNIT"/>
    <property type="match status" value="1"/>
</dbReference>
<keyword evidence="15" id="KW-1185">Reference proteome</keyword>
<keyword evidence="6" id="KW-0479">Metal-binding</keyword>
<dbReference type="GO" id="GO:0004656">
    <property type="term" value="F:procollagen-proline 4-dioxygenase activity"/>
    <property type="evidence" value="ECO:0007669"/>
    <property type="project" value="UniProtKB-EC"/>
</dbReference>
<keyword evidence="7" id="KW-0847">Vitamin C</keyword>
<dbReference type="AlphaFoldDB" id="A0AAD8BZD4"/>
<evidence type="ECO:0000256" key="12">
    <source>
        <dbReference type="SAM" id="SignalP"/>
    </source>
</evidence>
<feature type="signal peptide" evidence="12">
    <location>
        <begin position="1"/>
        <end position="23"/>
    </location>
</feature>
<dbReference type="InterPro" id="IPR005123">
    <property type="entry name" value="Oxoglu/Fe-dep_dioxygenase_dom"/>
</dbReference>
<dbReference type="PROSITE" id="PS50005">
    <property type="entry name" value="TPR"/>
    <property type="match status" value="1"/>
</dbReference>
<name>A0AAD8BZD4_BIOPF</name>
<accession>A0AAD8BZD4</accession>
<protein>
    <recommendedName>
        <fullName evidence="5">procollagen-proline 4-dioxygenase</fullName>
        <ecNumber evidence="5">1.14.11.2</ecNumber>
    </recommendedName>
</protein>
<comment type="caution">
    <text evidence="14">The sequence shown here is derived from an EMBL/GenBank/DDBJ whole genome shotgun (WGS) entry which is preliminary data.</text>
</comment>
<comment type="similarity">
    <text evidence="4">Belongs to the P4HA family.</text>
</comment>